<dbReference type="AlphaFoldDB" id="A0A9D4BL51"/>
<dbReference type="InterPro" id="IPR019775">
    <property type="entry name" value="WD40_repeat_CS"/>
</dbReference>
<dbReference type="GO" id="GO:0030864">
    <property type="term" value="C:cortical actin cytoskeleton"/>
    <property type="evidence" value="ECO:0007669"/>
    <property type="project" value="TreeGrafter"/>
</dbReference>
<feature type="repeat" description="WD" evidence="4">
    <location>
        <begin position="55"/>
        <end position="96"/>
    </location>
</feature>
<proteinExistence type="inferred from homology"/>
<dbReference type="Pfam" id="PF00400">
    <property type="entry name" value="WD40"/>
    <property type="match status" value="7"/>
</dbReference>
<dbReference type="GO" id="GO:0051015">
    <property type="term" value="F:actin filament binding"/>
    <property type="evidence" value="ECO:0007669"/>
    <property type="project" value="TreeGrafter"/>
</dbReference>
<comment type="caution">
    <text evidence="5">The sequence shown here is derived from an EMBL/GenBank/DDBJ whole genome shotgun (WGS) entry which is preliminary data.</text>
</comment>
<dbReference type="CDD" id="cd00200">
    <property type="entry name" value="WD40"/>
    <property type="match status" value="1"/>
</dbReference>
<evidence type="ECO:0000313" key="5">
    <source>
        <dbReference type="EMBL" id="KAH3707761.1"/>
    </source>
</evidence>
<dbReference type="PANTHER" id="PTHR19856:SF0">
    <property type="entry name" value="WD REPEAT-CONTAINING PROTEIN 1"/>
    <property type="match status" value="1"/>
</dbReference>
<dbReference type="PROSITE" id="PS00678">
    <property type="entry name" value="WD_REPEATS_1"/>
    <property type="match status" value="2"/>
</dbReference>
<dbReference type="PROSITE" id="PS50294">
    <property type="entry name" value="WD_REPEATS_REGION"/>
    <property type="match status" value="5"/>
</dbReference>
<dbReference type="SMART" id="SM00320">
    <property type="entry name" value="WD40"/>
    <property type="match status" value="11"/>
</dbReference>
<reference evidence="5" key="2">
    <citation type="submission" date="2020-11" db="EMBL/GenBank/DDBJ databases">
        <authorList>
            <person name="McCartney M.A."/>
            <person name="Auch B."/>
            <person name="Kono T."/>
            <person name="Mallez S."/>
            <person name="Becker A."/>
            <person name="Gohl D.M."/>
            <person name="Silverstein K.A.T."/>
            <person name="Koren S."/>
            <person name="Bechman K.B."/>
            <person name="Herman A."/>
            <person name="Abrahante J.E."/>
            <person name="Garbe J."/>
        </authorList>
    </citation>
    <scope>NUCLEOTIDE SEQUENCE</scope>
    <source>
        <strain evidence="5">Duluth1</strain>
        <tissue evidence="5">Whole animal</tissue>
    </source>
</reference>
<evidence type="ECO:0000256" key="1">
    <source>
        <dbReference type="ARBA" id="ARBA00022574"/>
    </source>
</evidence>
<evidence type="ECO:0000256" key="3">
    <source>
        <dbReference type="ARBA" id="ARBA00038366"/>
    </source>
</evidence>
<protein>
    <recommendedName>
        <fullName evidence="7">Actin-interacting protein 1</fullName>
    </recommendedName>
</protein>
<feature type="repeat" description="WD" evidence="4">
    <location>
        <begin position="186"/>
        <end position="227"/>
    </location>
</feature>
<dbReference type="PROSITE" id="PS50082">
    <property type="entry name" value="WD_REPEATS_2"/>
    <property type="match status" value="5"/>
</dbReference>
<keyword evidence="1 4" id="KW-0853">WD repeat</keyword>
<organism evidence="5 6">
    <name type="scientific">Dreissena polymorpha</name>
    <name type="common">Zebra mussel</name>
    <name type="synonym">Mytilus polymorpha</name>
    <dbReference type="NCBI Taxonomy" id="45954"/>
    <lineage>
        <taxon>Eukaryota</taxon>
        <taxon>Metazoa</taxon>
        <taxon>Spiralia</taxon>
        <taxon>Lophotrochozoa</taxon>
        <taxon>Mollusca</taxon>
        <taxon>Bivalvia</taxon>
        <taxon>Autobranchia</taxon>
        <taxon>Heteroconchia</taxon>
        <taxon>Euheterodonta</taxon>
        <taxon>Imparidentia</taxon>
        <taxon>Neoheterodontei</taxon>
        <taxon>Myida</taxon>
        <taxon>Dreissenoidea</taxon>
        <taxon>Dreissenidae</taxon>
        <taxon>Dreissena</taxon>
    </lineage>
</organism>
<feature type="repeat" description="WD" evidence="4">
    <location>
        <begin position="230"/>
        <end position="271"/>
    </location>
</feature>
<dbReference type="Gene3D" id="2.130.10.10">
    <property type="entry name" value="YVTN repeat-like/Quinoprotein amine dehydrogenase"/>
    <property type="match status" value="2"/>
</dbReference>
<dbReference type="SUPFAM" id="SSF50978">
    <property type="entry name" value="WD40 repeat-like"/>
    <property type="match status" value="2"/>
</dbReference>
<dbReference type="GO" id="GO:0040011">
    <property type="term" value="P:locomotion"/>
    <property type="evidence" value="ECO:0007669"/>
    <property type="project" value="TreeGrafter"/>
</dbReference>
<evidence type="ECO:0008006" key="7">
    <source>
        <dbReference type="Google" id="ProtNLM"/>
    </source>
</evidence>
<accession>A0A9D4BL51</accession>
<keyword evidence="6" id="KW-1185">Reference proteome</keyword>
<dbReference type="PANTHER" id="PTHR19856">
    <property type="entry name" value="WD-REPEATCONTAINING PROTEIN WDR1"/>
    <property type="match status" value="1"/>
</dbReference>
<dbReference type="FunFam" id="2.130.10.10:FF:000102">
    <property type="entry name" value="Actin-interacting protein 1"/>
    <property type="match status" value="1"/>
</dbReference>
<reference evidence="5" key="1">
    <citation type="journal article" date="2019" name="bioRxiv">
        <title>The Genome of the Zebra Mussel, Dreissena polymorpha: A Resource for Invasive Species Research.</title>
        <authorList>
            <person name="McCartney M.A."/>
            <person name="Auch B."/>
            <person name="Kono T."/>
            <person name="Mallez S."/>
            <person name="Zhang Y."/>
            <person name="Obille A."/>
            <person name="Becker A."/>
            <person name="Abrahante J.E."/>
            <person name="Garbe J."/>
            <person name="Badalamenti J.P."/>
            <person name="Herman A."/>
            <person name="Mangelson H."/>
            <person name="Liachko I."/>
            <person name="Sullivan S."/>
            <person name="Sone E.D."/>
            <person name="Koren S."/>
            <person name="Silverstein K.A.T."/>
            <person name="Beckman K.B."/>
            <person name="Gohl D.M."/>
        </authorList>
    </citation>
    <scope>NUCLEOTIDE SEQUENCE</scope>
    <source>
        <strain evidence="5">Duluth1</strain>
        <tissue evidence="5">Whole animal</tissue>
    </source>
</reference>
<keyword evidence="2" id="KW-0677">Repeat</keyword>
<evidence type="ECO:0000256" key="4">
    <source>
        <dbReference type="PROSITE-ProRule" id="PRU00221"/>
    </source>
</evidence>
<comment type="similarity">
    <text evidence="3">Belongs to the WD repeat AIP1 family.</text>
</comment>
<dbReference type="PRINTS" id="PR00320">
    <property type="entry name" value="GPROTEINBRPT"/>
</dbReference>
<dbReference type="GO" id="GO:0030042">
    <property type="term" value="P:actin filament depolymerization"/>
    <property type="evidence" value="ECO:0007669"/>
    <property type="project" value="TreeGrafter"/>
</dbReference>
<dbReference type="InterPro" id="IPR020472">
    <property type="entry name" value="WD40_PAC1"/>
</dbReference>
<dbReference type="InterPro" id="IPR001680">
    <property type="entry name" value="WD40_rpt"/>
</dbReference>
<gene>
    <name evidence="5" type="ORF">DPMN_067176</name>
</gene>
<sequence>MAKVNLRSVFPSLPKTERGKAIVLGADPKGETFLYSNGNNIFIRDINNAAKCDIYSEHTTSCTVAAYSPSRFYIASGDASGKVRIWDTVNPEHVLKNEFHVLGGGVRDISWASDNTKLAVVGEGKQLCAKVITADSGNTVGDLSGHNGTVNSVSYKATRPFRLVTAGEDMRTQFYEGPPFKYKQQNMEHTNFVNCVRFSPKGEFYITGGADGKAYVYDGTTSDQLGTLGDKAHNGGIYALEFSADGKEVLTVSGDKSAKIWNVADPKNAQEVVTFSFGNQISDMMVGCLWSGNNLITVSLDGFISFLDRNNPSTPSKVLKGHNKPVTALALSPDRSTIYSSGLEAVSASKDKVNANIYILSVLICHTNQVLEMVAVGDSLISVSMDDTIRFTSLSSRQYGSEACKLPSQPRAVAALPSGVAVVCCESHIAVVEKGNIMFQQQVKFGPTCVGIHSDGSTVAFGGQSDLHIFELSGTALKGVRVIKTEDDVMRVKFSPDGAMLAVCTGSKRWTYVYDISDDYKQMFRNTKQTGKIFSLDWSPNSQYYATGSLDGSLAVWCLDTAFNKQLLCLKGDAHKKSSVSQLLWLGDNTLVTASSDCSIKLWNLVQ</sequence>
<dbReference type="InterPro" id="IPR036322">
    <property type="entry name" value="WD40_repeat_dom_sf"/>
</dbReference>
<name>A0A9D4BL51_DREPO</name>
<dbReference type="InterPro" id="IPR015943">
    <property type="entry name" value="WD40/YVTN_repeat-like_dom_sf"/>
</dbReference>
<evidence type="ECO:0000313" key="6">
    <source>
        <dbReference type="Proteomes" id="UP000828390"/>
    </source>
</evidence>
<feature type="repeat" description="WD" evidence="4">
    <location>
        <begin position="526"/>
        <end position="557"/>
    </location>
</feature>
<feature type="repeat" description="WD" evidence="4">
    <location>
        <begin position="591"/>
        <end position="607"/>
    </location>
</feature>
<dbReference type="EMBL" id="JAIWYP010000014">
    <property type="protein sequence ID" value="KAH3707761.1"/>
    <property type="molecule type" value="Genomic_DNA"/>
</dbReference>
<dbReference type="Proteomes" id="UP000828390">
    <property type="component" value="Unassembled WGS sequence"/>
</dbReference>
<evidence type="ECO:0000256" key="2">
    <source>
        <dbReference type="ARBA" id="ARBA00022737"/>
    </source>
</evidence>